<reference evidence="2 5" key="2">
    <citation type="submission" date="2020-12" db="EMBL/GenBank/DDBJ databases">
        <title>FDA dAtabase for Regulatory Grade micrObial Sequences (FDA-ARGOS): Supporting development and validation of Infectious Disease Dx tests.</title>
        <authorList>
            <person name="Sproer C."/>
            <person name="Gronow S."/>
            <person name="Severitt S."/>
            <person name="Schroder I."/>
            <person name="Tallon L."/>
            <person name="Sadzewicz L."/>
            <person name="Zhao X."/>
            <person name="Boylan J."/>
            <person name="Ott S."/>
            <person name="Bowen H."/>
            <person name="Vavikolanu K."/>
            <person name="Mehta A."/>
            <person name="Aluvathingal J."/>
            <person name="Nadendla S."/>
            <person name="Lowell S."/>
            <person name="Myers T."/>
            <person name="Yan Y."/>
            <person name="Sichtig H."/>
        </authorList>
    </citation>
    <scope>NUCLEOTIDE SEQUENCE [LARGE SCALE GENOMIC DNA]</scope>
    <source>
        <strain evidence="2 5">FDAARGOS_910</strain>
    </source>
</reference>
<dbReference type="SUPFAM" id="SSF52540">
    <property type="entry name" value="P-loop containing nucleoside triphosphate hydrolases"/>
    <property type="match status" value="1"/>
</dbReference>
<dbReference type="InterPro" id="IPR027417">
    <property type="entry name" value="P-loop_NTPase"/>
</dbReference>
<feature type="domain" description="Helicase HerA central" evidence="1">
    <location>
        <begin position="33"/>
        <end position="85"/>
    </location>
</feature>
<dbReference type="InterPro" id="IPR002789">
    <property type="entry name" value="HerA_central"/>
</dbReference>
<dbReference type="Pfam" id="PF01935">
    <property type="entry name" value="DUF87"/>
    <property type="match status" value="1"/>
</dbReference>
<evidence type="ECO:0000313" key="5">
    <source>
        <dbReference type="Proteomes" id="UP000595107"/>
    </source>
</evidence>
<proteinExistence type="predicted"/>
<evidence type="ECO:0000259" key="1">
    <source>
        <dbReference type="Pfam" id="PF01935"/>
    </source>
</evidence>
<name>A0A380U8F4_ACIJO</name>
<dbReference type="Proteomes" id="UP000254227">
    <property type="component" value="Unassembled WGS sequence"/>
</dbReference>
<evidence type="ECO:0000313" key="2">
    <source>
        <dbReference type="EMBL" id="QPS03566.1"/>
    </source>
</evidence>
<accession>A0A380U8F4</accession>
<dbReference type="EMBL" id="CP065666">
    <property type="protein sequence ID" value="QPS03566.1"/>
    <property type="molecule type" value="Genomic_DNA"/>
</dbReference>
<dbReference type="AlphaFoldDB" id="A0A380U8F4"/>
<evidence type="ECO:0000313" key="4">
    <source>
        <dbReference type="Proteomes" id="UP000254227"/>
    </source>
</evidence>
<dbReference type="Proteomes" id="UP000595107">
    <property type="component" value="Chromosome"/>
</dbReference>
<reference evidence="3 4" key="1">
    <citation type="submission" date="2018-06" db="EMBL/GenBank/DDBJ databases">
        <authorList>
            <consortium name="Pathogen Informatics"/>
            <person name="Doyle S."/>
        </authorList>
    </citation>
    <scope>NUCLEOTIDE SEQUENCE [LARGE SCALE GENOMIC DNA]</scope>
    <source>
        <strain evidence="3 4">NCTC10308</strain>
    </source>
</reference>
<sequence length="91" mass="10182">MVYVALQVLLCRALLLDDTDWDLIYSNDENYNFEIGDLSSNKNKKFKINGNNFFSKHSAIVGSTGSGKSCSVASLLQRVVQIKDNHNLNID</sequence>
<dbReference type="Gene3D" id="3.40.50.300">
    <property type="entry name" value="P-loop containing nucleotide triphosphate hydrolases"/>
    <property type="match status" value="1"/>
</dbReference>
<dbReference type="EMBL" id="UFRV01000006">
    <property type="protein sequence ID" value="SUT99402.1"/>
    <property type="molecule type" value="Genomic_DNA"/>
</dbReference>
<dbReference type="PANTHER" id="PTHR42957:SF1">
    <property type="entry name" value="HELICASE MJ1565-RELATED"/>
    <property type="match status" value="1"/>
</dbReference>
<dbReference type="InterPro" id="IPR008571">
    <property type="entry name" value="HerA-like"/>
</dbReference>
<dbReference type="PANTHER" id="PTHR42957">
    <property type="entry name" value="HELICASE MJ1565-RELATED"/>
    <property type="match status" value="1"/>
</dbReference>
<evidence type="ECO:0000313" key="3">
    <source>
        <dbReference type="EMBL" id="SUT99402.1"/>
    </source>
</evidence>
<organism evidence="3 4">
    <name type="scientific">Acinetobacter johnsonii</name>
    <dbReference type="NCBI Taxonomy" id="40214"/>
    <lineage>
        <taxon>Bacteria</taxon>
        <taxon>Pseudomonadati</taxon>
        <taxon>Pseudomonadota</taxon>
        <taxon>Gammaproteobacteria</taxon>
        <taxon>Moraxellales</taxon>
        <taxon>Moraxellaceae</taxon>
        <taxon>Acinetobacter</taxon>
    </lineage>
</organism>
<gene>
    <name evidence="2" type="ORF">I6G67_15440</name>
    <name evidence="3" type="ORF">NCTC10308_03228</name>
</gene>
<protein>
    <submittedName>
        <fullName evidence="2">DUF87 domain-containing protein</fullName>
    </submittedName>
    <submittedName>
        <fullName evidence="3">Domain of uncharacterized function DUF87</fullName>
    </submittedName>
</protein>